<dbReference type="Proteomes" id="UP000003781">
    <property type="component" value="Unassembled WGS sequence"/>
</dbReference>
<evidence type="ECO:0000256" key="3">
    <source>
        <dbReference type="ARBA" id="ARBA00022729"/>
    </source>
</evidence>
<evidence type="ECO:0000256" key="4">
    <source>
        <dbReference type="RuleBase" id="RU003512"/>
    </source>
</evidence>
<protein>
    <submittedName>
        <fullName evidence="6">Periplasmic solute binding protein for ABC transport system</fullName>
    </submittedName>
</protein>
<accession>A3IS35</accession>
<evidence type="ECO:0000313" key="7">
    <source>
        <dbReference type="Proteomes" id="UP000003781"/>
    </source>
</evidence>
<reference evidence="6 7" key="1">
    <citation type="submission" date="2007-03" db="EMBL/GenBank/DDBJ databases">
        <authorList>
            <person name="Stal L."/>
            <person name="Ferriera S."/>
            <person name="Johnson J."/>
            <person name="Kravitz S."/>
            <person name="Beeson K."/>
            <person name="Sutton G."/>
            <person name="Rogers Y.-H."/>
            <person name="Friedman R."/>
            <person name="Frazier M."/>
            <person name="Venter J.C."/>
        </authorList>
    </citation>
    <scope>NUCLEOTIDE SEQUENCE [LARGE SCALE GENOMIC DNA]</scope>
    <source>
        <strain evidence="6 7">CCY0110</strain>
    </source>
</reference>
<dbReference type="PANTHER" id="PTHR42953:SF3">
    <property type="entry name" value="HIGH-AFFINITY ZINC UPTAKE SYSTEM PROTEIN ZNUA"/>
    <property type="match status" value="1"/>
</dbReference>
<comment type="similarity">
    <text evidence="1 4">Belongs to the bacterial solute-binding protein 9 family.</text>
</comment>
<dbReference type="SUPFAM" id="SSF53807">
    <property type="entry name" value="Helical backbone' metal receptor"/>
    <property type="match status" value="1"/>
</dbReference>
<dbReference type="Gene3D" id="3.40.50.1980">
    <property type="entry name" value="Nitrogenase molybdenum iron protein domain"/>
    <property type="match status" value="2"/>
</dbReference>
<dbReference type="PRINTS" id="PR00691">
    <property type="entry name" value="ADHESINB"/>
</dbReference>
<dbReference type="InterPro" id="IPR006129">
    <property type="entry name" value="AdhesinB"/>
</dbReference>
<proteinExistence type="inferred from homology"/>
<keyword evidence="7" id="KW-1185">Reference proteome</keyword>
<dbReference type="PANTHER" id="PTHR42953">
    <property type="entry name" value="HIGH-AFFINITY ZINC UPTAKE SYSTEM PROTEIN ZNUA-RELATED"/>
    <property type="match status" value="1"/>
</dbReference>
<dbReference type="GO" id="GO:0007155">
    <property type="term" value="P:cell adhesion"/>
    <property type="evidence" value="ECO:0007669"/>
    <property type="project" value="InterPro"/>
</dbReference>
<organism evidence="6 7">
    <name type="scientific">Crocosphaera chwakensis CCY0110</name>
    <dbReference type="NCBI Taxonomy" id="391612"/>
    <lineage>
        <taxon>Bacteria</taxon>
        <taxon>Bacillati</taxon>
        <taxon>Cyanobacteriota</taxon>
        <taxon>Cyanophyceae</taxon>
        <taxon>Oscillatoriophycideae</taxon>
        <taxon>Chroococcales</taxon>
        <taxon>Aphanothecaceae</taxon>
        <taxon>Crocosphaera</taxon>
        <taxon>Crocosphaera chwakensis</taxon>
    </lineage>
</organism>
<dbReference type="GO" id="GO:0046872">
    <property type="term" value="F:metal ion binding"/>
    <property type="evidence" value="ECO:0007669"/>
    <property type="project" value="InterPro"/>
</dbReference>
<dbReference type="InterPro" id="IPR050492">
    <property type="entry name" value="Bact_metal-bind_prot9"/>
</dbReference>
<dbReference type="RefSeq" id="WP_008276192.1">
    <property type="nucleotide sequence ID" value="NZ_AAXW01000021.1"/>
</dbReference>
<keyword evidence="2 4" id="KW-0813">Transport</keyword>
<evidence type="ECO:0000256" key="1">
    <source>
        <dbReference type="ARBA" id="ARBA00011028"/>
    </source>
</evidence>
<dbReference type="Pfam" id="PF01297">
    <property type="entry name" value="ZnuA"/>
    <property type="match status" value="1"/>
</dbReference>
<dbReference type="OrthoDB" id="9810636at2"/>
<comment type="caution">
    <text evidence="6">The sequence shown here is derived from an EMBL/GenBank/DDBJ whole genome shotgun (WGS) entry which is preliminary data.</text>
</comment>
<dbReference type="eggNOG" id="COG0803">
    <property type="taxonomic scope" value="Bacteria"/>
</dbReference>
<dbReference type="GO" id="GO:0030001">
    <property type="term" value="P:metal ion transport"/>
    <property type="evidence" value="ECO:0007669"/>
    <property type="project" value="InterPro"/>
</dbReference>
<feature type="compositionally biased region" description="Basic and acidic residues" evidence="5">
    <location>
        <begin position="144"/>
        <end position="176"/>
    </location>
</feature>
<keyword evidence="3" id="KW-0732">Signal</keyword>
<evidence type="ECO:0000256" key="5">
    <source>
        <dbReference type="SAM" id="MobiDB-lite"/>
    </source>
</evidence>
<dbReference type="AlphaFoldDB" id="A3IS35"/>
<evidence type="ECO:0000256" key="2">
    <source>
        <dbReference type="ARBA" id="ARBA00022448"/>
    </source>
</evidence>
<sequence length="344" mass="38063">MSFTAESLYVLDRLRPKASLQRFVITAVTGLMALACGTEPTPPSSSDSTPETSSGPKIVTTFLPVHLFTKAVVGDTGQVDILISPGAEVHDYQATPDDAKLLAQADVLVENGLGMEAFLSDLVANAGNSELQQIDASEGIEAMEGEHGHDEHKHDEHGHDEHKHDEHGHGHHHPEGNPHVWLDPVLAQQQVANIRDRLIEIDPSNADSYRSNAQAYIEQLQQLDNEFKEKLAPVQGCNFITFHDAFPYLAQRYGLEQEAIVEIPEESMTPQDIQRIKQITEEHSVKALLTEPGIEDKRIEQISSDLNLSLEAINPLEAGETDPQYYFQVMRSNLEALSRACQNT</sequence>
<evidence type="ECO:0000313" key="6">
    <source>
        <dbReference type="EMBL" id="EAZ90713.1"/>
    </source>
</evidence>
<name>A3IS35_9CHRO</name>
<dbReference type="InterPro" id="IPR006128">
    <property type="entry name" value="Lipoprotein_PsaA-like"/>
</dbReference>
<feature type="region of interest" description="Disordered" evidence="5">
    <location>
        <begin position="144"/>
        <end position="178"/>
    </location>
</feature>
<dbReference type="PRINTS" id="PR00690">
    <property type="entry name" value="ADHESNFAMILY"/>
</dbReference>
<gene>
    <name evidence="6" type="ORF">CY0110_32235</name>
</gene>
<dbReference type="InterPro" id="IPR006127">
    <property type="entry name" value="ZnuA-like"/>
</dbReference>
<dbReference type="EMBL" id="AAXW01000021">
    <property type="protein sequence ID" value="EAZ90713.1"/>
    <property type="molecule type" value="Genomic_DNA"/>
</dbReference>